<evidence type="ECO:0000256" key="3">
    <source>
        <dbReference type="ARBA" id="ARBA00023237"/>
    </source>
</evidence>
<comment type="caution">
    <text evidence="5">The sequence shown here is derived from an EMBL/GenBank/DDBJ whole genome shotgun (WGS) entry which is preliminary data.</text>
</comment>
<dbReference type="Proteomes" id="UP000321248">
    <property type="component" value="Unassembled WGS sequence"/>
</dbReference>
<dbReference type="InterPro" id="IPR000531">
    <property type="entry name" value="Beta-barrel_TonB"/>
</dbReference>
<accession>A0A5C8KPY8</accession>
<dbReference type="EMBL" id="VRTS01000005">
    <property type="protein sequence ID" value="TXK62319.1"/>
    <property type="molecule type" value="Genomic_DNA"/>
</dbReference>
<evidence type="ECO:0000313" key="6">
    <source>
        <dbReference type="Proteomes" id="UP000321248"/>
    </source>
</evidence>
<comment type="subcellular location">
    <subcellularLocation>
        <location evidence="1">Cell outer membrane</location>
    </subcellularLocation>
</comment>
<name>A0A5C8KPY8_9GAMM</name>
<evidence type="ECO:0000259" key="4">
    <source>
        <dbReference type="Pfam" id="PF00593"/>
    </source>
</evidence>
<reference evidence="5 6" key="1">
    <citation type="submission" date="2019-08" db="EMBL/GenBank/DDBJ databases">
        <authorList>
            <person name="Karlyshev A.V."/>
        </authorList>
    </citation>
    <scope>NUCLEOTIDE SEQUENCE [LARGE SCALE GENOMIC DNA]</scope>
    <source>
        <strain evidence="5 6">Alg18-2.2</strain>
    </source>
</reference>
<keyword evidence="3" id="KW-0998">Cell outer membrane</keyword>
<dbReference type="Pfam" id="PF00593">
    <property type="entry name" value="TonB_dep_Rec_b-barrel"/>
    <property type="match status" value="1"/>
</dbReference>
<dbReference type="AlphaFoldDB" id="A0A5C8KPY8"/>
<dbReference type="InterPro" id="IPR036942">
    <property type="entry name" value="Beta-barrel_TonB_sf"/>
</dbReference>
<dbReference type="PANTHER" id="PTHR47234">
    <property type="match status" value="1"/>
</dbReference>
<organism evidence="5 6">
    <name type="scientific">Alkalisalibacterium limincola</name>
    <dbReference type="NCBI Taxonomy" id="2699169"/>
    <lineage>
        <taxon>Bacteria</taxon>
        <taxon>Pseudomonadati</taxon>
        <taxon>Pseudomonadota</taxon>
        <taxon>Gammaproteobacteria</taxon>
        <taxon>Lysobacterales</taxon>
        <taxon>Lysobacteraceae</taxon>
        <taxon>Alkalisalibacterium</taxon>
    </lineage>
</organism>
<protein>
    <submittedName>
        <fullName evidence="5">TonB-dependent receptor</fullName>
    </submittedName>
</protein>
<sequence length="156" mass="17915">MGPPELLHRPDLGELLRAQRVVFPDRIHDPPCAGSCVEGQRLVQRVGEFRFPEWTANAGLRWSHGSLTSRLWANYVHGYFDDDQRAEVPEGRRIPSWTLVNFNIDWDVSARQTLGLTIRNLADRDPPVALGSAANVDLFNHNTLGRFYTLNWVYRY</sequence>
<feature type="domain" description="TonB-dependent receptor-like beta-barrel" evidence="4">
    <location>
        <begin position="51"/>
        <end position="121"/>
    </location>
</feature>
<dbReference type="PANTHER" id="PTHR47234:SF2">
    <property type="entry name" value="TONB-DEPENDENT RECEPTOR"/>
    <property type="match status" value="1"/>
</dbReference>
<evidence type="ECO:0000256" key="1">
    <source>
        <dbReference type="ARBA" id="ARBA00004442"/>
    </source>
</evidence>
<dbReference type="GO" id="GO:0009279">
    <property type="term" value="C:cell outer membrane"/>
    <property type="evidence" value="ECO:0007669"/>
    <property type="project" value="UniProtKB-SubCell"/>
</dbReference>
<keyword evidence="5" id="KW-0675">Receptor</keyword>
<keyword evidence="2" id="KW-0472">Membrane</keyword>
<dbReference type="SUPFAM" id="SSF56935">
    <property type="entry name" value="Porins"/>
    <property type="match status" value="1"/>
</dbReference>
<dbReference type="OrthoDB" id="127311at2"/>
<keyword evidence="6" id="KW-1185">Reference proteome</keyword>
<dbReference type="Gene3D" id="2.40.170.20">
    <property type="entry name" value="TonB-dependent receptor, beta-barrel domain"/>
    <property type="match status" value="1"/>
</dbReference>
<evidence type="ECO:0000256" key="2">
    <source>
        <dbReference type="ARBA" id="ARBA00023136"/>
    </source>
</evidence>
<gene>
    <name evidence="5" type="ORF">FU658_08780</name>
</gene>
<proteinExistence type="predicted"/>
<evidence type="ECO:0000313" key="5">
    <source>
        <dbReference type="EMBL" id="TXK62319.1"/>
    </source>
</evidence>